<name>A0A915K9E0_ROMCU</name>
<dbReference type="AlphaFoldDB" id="A0A915K9E0"/>
<proteinExistence type="predicted"/>
<evidence type="ECO:0000256" key="1">
    <source>
        <dbReference type="SAM" id="MobiDB-lite"/>
    </source>
</evidence>
<evidence type="ECO:0000313" key="3">
    <source>
        <dbReference type="WBParaSite" id="nRc.2.0.1.t34984-RA"/>
    </source>
</evidence>
<dbReference type="WBParaSite" id="nRc.2.0.1.t34984-RA">
    <property type="protein sequence ID" value="nRc.2.0.1.t34984-RA"/>
    <property type="gene ID" value="nRc.2.0.1.g34984"/>
</dbReference>
<feature type="region of interest" description="Disordered" evidence="1">
    <location>
        <begin position="1"/>
        <end position="20"/>
    </location>
</feature>
<organism evidence="2 3">
    <name type="scientific">Romanomermis culicivorax</name>
    <name type="common">Nematode worm</name>
    <dbReference type="NCBI Taxonomy" id="13658"/>
    <lineage>
        <taxon>Eukaryota</taxon>
        <taxon>Metazoa</taxon>
        <taxon>Ecdysozoa</taxon>
        <taxon>Nematoda</taxon>
        <taxon>Enoplea</taxon>
        <taxon>Dorylaimia</taxon>
        <taxon>Mermithida</taxon>
        <taxon>Mermithoidea</taxon>
        <taxon>Mermithidae</taxon>
        <taxon>Romanomermis</taxon>
    </lineage>
</organism>
<reference evidence="3" key="1">
    <citation type="submission" date="2022-11" db="UniProtKB">
        <authorList>
            <consortium name="WormBaseParasite"/>
        </authorList>
    </citation>
    <scope>IDENTIFICATION</scope>
</reference>
<protein>
    <submittedName>
        <fullName evidence="3">Uncharacterized protein</fullName>
    </submittedName>
</protein>
<feature type="compositionally biased region" description="Basic and acidic residues" evidence="1">
    <location>
        <begin position="1"/>
        <end position="12"/>
    </location>
</feature>
<accession>A0A915K9E0</accession>
<evidence type="ECO:0000313" key="2">
    <source>
        <dbReference type="Proteomes" id="UP000887565"/>
    </source>
</evidence>
<dbReference type="Proteomes" id="UP000887565">
    <property type="component" value="Unplaced"/>
</dbReference>
<keyword evidence="2" id="KW-1185">Reference proteome</keyword>
<sequence>MDAEGAKKKEDEQSAAAPIHTAVETAQESAAWLAEEEKEIQVFALTWDTEGVPGYYTAKAIKNIKQKGLNESSLT</sequence>